<dbReference type="InterPro" id="IPR031311">
    <property type="entry name" value="CHIT_BIND_RR_consensus"/>
</dbReference>
<dbReference type="PROSITE" id="PS00233">
    <property type="entry name" value="CHIT_BIND_RR_1"/>
    <property type="match status" value="1"/>
</dbReference>
<dbReference type="PANTHER" id="PTHR12236">
    <property type="entry name" value="STRUCTURAL CONTITUENT OF CUTICLE"/>
    <property type="match status" value="1"/>
</dbReference>
<dbReference type="PhylomeDB" id="T1IUG9"/>
<protein>
    <submittedName>
        <fullName evidence="4">Uncharacterized protein</fullName>
    </submittedName>
</protein>
<dbReference type="GO" id="GO:0005615">
    <property type="term" value="C:extracellular space"/>
    <property type="evidence" value="ECO:0007669"/>
    <property type="project" value="TreeGrafter"/>
</dbReference>
<dbReference type="PRINTS" id="PR00947">
    <property type="entry name" value="CUTICLE"/>
</dbReference>
<dbReference type="EnsemblMetazoa" id="SMAR004793-RA">
    <property type="protein sequence ID" value="SMAR004793-PA"/>
    <property type="gene ID" value="SMAR004793"/>
</dbReference>
<dbReference type="PROSITE" id="PS51155">
    <property type="entry name" value="CHIT_BIND_RR_2"/>
    <property type="match status" value="1"/>
</dbReference>
<organism evidence="4 5">
    <name type="scientific">Strigamia maritima</name>
    <name type="common">European centipede</name>
    <name type="synonym">Geophilus maritimus</name>
    <dbReference type="NCBI Taxonomy" id="126957"/>
    <lineage>
        <taxon>Eukaryota</taxon>
        <taxon>Metazoa</taxon>
        <taxon>Ecdysozoa</taxon>
        <taxon>Arthropoda</taxon>
        <taxon>Myriapoda</taxon>
        <taxon>Chilopoda</taxon>
        <taxon>Pleurostigmophora</taxon>
        <taxon>Geophilomorpha</taxon>
        <taxon>Linotaeniidae</taxon>
        <taxon>Strigamia</taxon>
    </lineage>
</organism>
<name>T1IUG9_STRMM</name>
<sequence length="118" mass="13290">MSLQIAVILALVAVAVAMPADYAPAYAAPSYGHGSEYKVDDYAVPIDYNFRYDVKDDYTYNEQSREENKYGNVITGQYSLREPDGAMRIVKYTADDYGFHATVDREGGYAPSYKQQPY</sequence>
<keyword evidence="1 2" id="KW-0193">Cuticle</keyword>
<dbReference type="InterPro" id="IPR000618">
    <property type="entry name" value="Insect_cuticle"/>
</dbReference>
<dbReference type="GO" id="GO:0031012">
    <property type="term" value="C:extracellular matrix"/>
    <property type="evidence" value="ECO:0007669"/>
    <property type="project" value="TreeGrafter"/>
</dbReference>
<dbReference type="GO" id="GO:0042302">
    <property type="term" value="F:structural constituent of cuticle"/>
    <property type="evidence" value="ECO:0007669"/>
    <property type="project" value="UniProtKB-UniRule"/>
</dbReference>
<dbReference type="eggNOG" id="ENOG502SGA3">
    <property type="taxonomic scope" value="Eukaryota"/>
</dbReference>
<dbReference type="OMA" id="GHGSEYK"/>
<reference evidence="5" key="1">
    <citation type="submission" date="2011-05" db="EMBL/GenBank/DDBJ databases">
        <authorList>
            <person name="Richards S.R."/>
            <person name="Qu J."/>
            <person name="Jiang H."/>
            <person name="Jhangiani S.N."/>
            <person name="Agravi P."/>
            <person name="Goodspeed R."/>
            <person name="Gross S."/>
            <person name="Mandapat C."/>
            <person name="Jackson L."/>
            <person name="Mathew T."/>
            <person name="Pu L."/>
            <person name="Thornton R."/>
            <person name="Saada N."/>
            <person name="Wilczek-Boney K.B."/>
            <person name="Lee S."/>
            <person name="Kovar C."/>
            <person name="Wu Y."/>
            <person name="Scherer S.E."/>
            <person name="Worley K.C."/>
            <person name="Muzny D.M."/>
            <person name="Gibbs R."/>
        </authorList>
    </citation>
    <scope>NUCLEOTIDE SEQUENCE</scope>
    <source>
        <strain evidence="5">Brora</strain>
    </source>
</reference>
<keyword evidence="3" id="KW-0732">Signal</keyword>
<feature type="signal peptide" evidence="3">
    <location>
        <begin position="1"/>
        <end position="17"/>
    </location>
</feature>
<evidence type="ECO:0000256" key="2">
    <source>
        <dbReference type="PROSITE-ProRule" id="PRU00497"/>
    </source>
</evidence>
<evidence type="ECO:0000256" key="1">
    <source>
        <dbReference type="ARBA" id="ARBA00022460"/>
    </source>
</evidence>
<reference evidence="4" key="2">
    <citation type="submission" date="2015-02" db="UniProtKB">
        <authorList>
            <consortium name="EnsemblMetazoa"/>
        </authorList>
    </citation>
    <scope>IDENTIFICATION</scope>
</reference>
<dbReference type="HOGENOM" id="CLU_075165_4_2_1"/>
<keyword evidence="5" id="KW-1185">Reference proteome</keyword>
<dbReference type="Pfam" id="PF00379">
    <property type="entry name" value="Chitin_bind_4"/>
    <property type="match status" value="1"/>
</dbReference>
<accession>T1IUG9</accession>
<proteinExistence type="predicted"/>
<dbReference type="STRING" id="126957.T1IUG9"/>
<dbReference type="InterPro" id="IPR051217">
    <property type="entry name" value="Insect_Cuticle_Struc_Prot"/>
</dbReference>
<evidence type="ECO:0000256" key="3">
    <source>
        <dbReference type="SAM" id="SignalP"/>
    </source>
</evidence>
<dbReference type="Proteomes" id="UP000014500">
    <property type="component" value="Unassembled WGS sequence"/>
</dbReference>
<evidence type="ECO:0000313" key="5">
    <source>
        <dbReference type="Proteomes" id="UP000014500"/>
    </source>
</evidence>
<dbReference type="AlphaFoldDB" id="T1IUG9"/>
<dbReference type="PANTHER" id="PTHR12236:SF79">
    <property type="entry name" value="CUTICULAR PROTEIN 50CB-RELATED"/>
    <property type="match status" value="1"/>
</dbReference>
<feature type="chain" id="PRO_5004578824" evidence="3">
    <location>
        <begin position="18"/>
        <end position="118"/>
    </location>
</feature>
<evidence type="ECO:0000313" key="4">
    <source>
        <dbReference type="EnsemblMetazoa" id="SMAR004793-PA"/>
    </source>
</evidence>
<dbReference type="EMBL" id="JH431533">
    <property type="status" value="NOT_ANNOTATED_CDS"/>
    <property type="molecule type" value="Genomic_DNA"/>
</dbReference>